<feature type="transmembrane region" description="Helical" evidence="1">
    <location>
        <begin position="12"/>
        <end position="33"/>
    </location>
</feature>
<gene>
    <name evidence="2" type="ORF">DCW74_15795</name>
</gene>
<evidence type="ECO:0000313" key="3">
    <source>
        <dbReference type="Proteomes" id="UP000263517"/>
    </source>
</evidence>
<accession>A0A350P7C0</accession>
<keyword evidence="1" id="KW-0812">Transmembrane</keyword>
<reference evidence="2 3" key="1">
    <citation type="journal article" date="2018" name="Nat. Biotechnol.">
        <title>A standardized bacterial taxonomy based on genome phylogeny substantially revises the tree of life.</title>
        <authorList>
            <person name="Parks D.H."/>
            <person name="Chuvochina M."/>
            <person name="Waite D.W."/>
            <person name="Rinke C."/>
            <person name="Skarshewski A."/>
            <person name="Chaumeil P.A."/>
            <person name="Hugenholtz P."/>
        </authorList>
    </citation>
    <scope>NUCLEOTIDE SEQUENCE [LARGE SCALE GENOMIC DNA]</scope>
    <source>
        <strain evidence="2">UBA11978</strain>
    </source>
</reference>
<dbReference type="STRING" id="589873.EP12_06060"/>
<proteinExistence type="predicted"/>
<feature type="transmembrane region" description="Helical" evidence="1">
    <location>
        <begin position="45"/>
        <end position="63"/>
    </location>
</feature>
<dbReference type="EMBL" id="DNAN01000556">
    <property type="protein sequence ID" value="HAW77187.1"/>
    <property type="molecule type" value="Genomic_DNA"/>
</dbReference>
<protein>
    <submittedName>
        <fullName evidence="2">Uncharacterized protein</fullName>
    </submittedName>
</protein>
<feature type="non-terminal residue" evidence="2">
    <location>
        <position position="1"/>
    </location>
</feature>
<dbReference type="Proteomes" id="UP000263517">
    <property type="component" value="Unassembled WGS sequence"/>
</dbReference>
<evidence type="ECO:0000313" key="2">
    <source>
        <dbReference type="EMBL" id="HAW77187.1"/>
    </source>
</evidence>
<evidence type="ECO:0000256" key="1">
    <source>
        <dbReference type="SAM" id="Phobius"/>
    </source>
</evidence>
<keyword evidence="1" id="KW-0472">Membrane</keyword>
<sequence>VCSHKLQLTKLLLMSVPFYLAYVFIGFDVLVGIDLFPHLEQHMIWFYSLSSLLLLVVTTTLLAKLHYNNIEISWVKNTIRVIVGERLVNMAQFINNIESTNR</sequence>
<dbReference type="AlphaFoldDB" id="A0A350P7C0"/>
<keyword evidence="1" id="KW-1133">Transmembrane helix</keyword>
<comment type="caution">
    <text evidence="2">The sequence shown here is derived from an EMBL/GenBank/DDBJ whole genome shotgun (WGS) entry which is preliminary data.</text>
</comment>
<name>A0A350P7C0_9ALTE</name>
<organism evidence="2 3">
    <name type="scientific">Alteromonas australica</name>
    <dbReference type="NCBI Taxonomy" id="589873"/>
    <lineage>
        <taxon>Bacteria</taxon>
        <taxon>Pseudomonadati</taxon>
        <taxon>Pseudomonadota</taxon>
        <taxon>Gammaproteobacteria</taxon>
        <taxon>Alteromonadales</taxon>
        <taxon>Alteromonadaceae</taxon>
        <taxon>Alteromonas/Salinimonas group</taxon>
        <taxon>Alteromonas</taxon>
    </lineage>
</organism>